<protein>
    <submittedName>
        <fullName evidence="1">Uncharacterized protein</fullName>
    </submittedName>
</protein>
<gene>
    <name evidence="1" type="ORF">SNE40_017520</name>
</gene>
<organism evidence="1 2">
    <name type="scientific">Patella caerulea</name>
    <name type="common">Rayed Mediterranean limpet</name>
    <dbReference type="NCBI Taxonomy" id="87958"/>
    <lineage>
        <taxon>Eukaryota</taxon>
        <taxon>Metazoa</taxon>
        <taxon>Spiralia</taxon>
        <taxon>Lophotrochozoa</taxon>
        <taxon>Mollusca</taxon>
        <taxon>Gastropoda</taxon>
        <taxon>Patellogastropoda</taxon>
        <taxon>Patelloidea</taxon>
        <taxon>Patellidae</taxon>
        <taxon>Patella</taxon>
    </lineage>
</organism>
<proteinExistence type="predicted"/>
<dbReference type="Proteomes" id="UP001347796">
    <property type="component" value="Unassembled WGS sequence"/>
</dbReference>
<evidence type="ECO:0000313" key="2">
    <source>
        <dbReference type="Proteomes" id="UP001347796"/>
    </source>
</evidence>
<name>A0AAN8JF73_PATCE</name>
<sequence>MVDDNTIPIYSVDSASKSTNKHRLVHNYLWNDPFLQAYDSDDVISFTESGIMVCKRLDKDYYKLTVEQWGYGNARILQELIETKAIDETGILDYLEYTKTVNRLFSCYVKGSVLLLDREYRELQHKEQFRWGIPKTNIQDFQLIPKQNNPSVQVLYGGGPTQKPFGVKSQTRRKGSFTGDGREICRKFNTDSFDLPYCKLAHVCTLCFSKDYSVLSHPKNTSRALCQRRVTCPYHTWLPQLFSL</sequence>
<keyword evidence="2" id="KW-1185">Reference proteome</keyword>
<accession>A0AAN8JF73</accession>
<dbReference type="EMBL" id="JAZGQO010000011">
    <property type="protein sequence ID" value="KAK6174200.1"/>
    <property type="molecule type" value="Genomic_DNA"/>
</dbReference>
<evidence type="ECO:0000313" key="1">
    <source>
        <dbReference type="EMBL" id="KAK6174200.1"/>
    </source>
</evidence>
<reference evidence="1 2" key="1">
    <citation type="submission" date="2024-01" db="EMBL/GenBank/DDBJ databases">
        <title>The genome of the rayed Mediterranean limpet Patella caerulea (Linnaeus, 1758).</title>
        <authorList>
            <person name="Anh-Thu Weber A."/>
            <person name="Halstead-Nussloch G."/>
        </authorList>
    </citation>
    <scope>NUCLEOTIDE SEQUENCE [LARGE SCALE GENOMIC DNA]</scope>
    <source>
        <strain evidence="1">AATW-2023a</strain>
        <tissue evidence="1">Whole specimen</tissue>
    </source>
</reference>
<comment type="caution">
    <text evidence="1">The sequence shown here is derived from an EMBL/GenBank/DDBJ whole genome shotgun (WGS) entry which is preliminary data.</text>
</comment>
<dbReference type="AlphaFoldDB" id="A0AAN8JF73"/>